<keyword evidence="7" id="KW-1133">Transmembrane helix</keyword>
<feature type="transmembrane region" description="Helical" evidence="7">
    <location>
        <begin position="95"/>
        <end position="115"/>
    </location>
</feature>
<feature type="transmembrane region" description="Helical" evidence="7">
    <location>
        <begin position="127"/>
        <end position="145"/>
    </location>
</feature>
<dbReference type="InterPro" id="IPR000719">
    <property type="entry name" value="Prot_kinase_dom"/>
</dbReference>
<dbReference type="SMART" id="SM00584">
    <property type="entry name" value="TLDc"/>
    <property type="match status" value="1"/>
</dbReference>
<comment type="caution">
    <text evidence="10">The sequence shown here is derived from an EMBL/GenBank/DDBJ whole genome shotgun (WGS) entry which is preliminary data.</text>
</comment>
<reference evidence="10" key="1">
    <citation type="submission" date="2021-02" db="EMBL/GenBank/DDBJ databases">
        <title>First Annotated Genome of the Yellow-green Alga Tribonema minus.</title>
        <authorList>
            <person name="Mahan K.M."/>
        </authorList>
    </citation>
    <scope>NUCLEOTIDE SEQUENCE</scope>
    <source>
        <strain evidence="10">UTEX B ZZ1240</strain>
    </source>
</reference>
<feature type="transmembrane region" description="Helical" evidence="7">
    <location>
        <begin position="313"/>
        <end position="333"/>
    </location>
</feature>
<name>A0A835ZE27_9STRA</name>
<evidence type="ECO:0000259" key="8">
    <source>
        <dbReference type="PROSITE" id="PS50011"/>
    </source>
</evidence>
<dbReference type="GO" id="GO:0005952">
    <property type="term" value="C:cAMP-dependent protein kinase complex"/>
    <property type="evidence" value="ECO:0007669"/>
    <property type="project" value="TreeGrafter"/>
</dbReference>
<feature type="compositionally biased region" description="Gly residues" evidence="6">
    <location>
        <begin position="365"/>
        <end position="375"/>
    </location>
</feature>
<dbReference type="GO" id="GO:0005524">
    <property type="term" value="F:ATP binding"/>
    <property type="evidence" value="ECO:0007669"/>
    <property type="project" value="UniProtKB-KW"/>
</dbReference>
<keyword evidence="7" id="KW-0472">Membrane</keyword>
<feature type="region of interest" description="Disordered" evidence="6">
    <location>
        <begin position="728"/>
        <end position="778"/>
    </location>
</feature>
<dbReference type="OrthoDB" id="191680at2759"/>
<dbReference type="PANTHER" id="PTHR24353:SF143">
    <property type="entry name" value="PROTEIN KINASE DOMAIN-CONTAINING PROTEIN"/>
    <property type="match status" value="1"/>
</dbReference>
<dbReference type="PROSITE" id="PS51886">
    <property type="entry name" value="TLDC"/>
    <property type="match status" value="1"/>
</dbReference>
<feature type="region of interest" description="Disordered" evidence="6">
    <location>
        <begin position="682"/>
        <end position="710"/>
    </location>
</feature>
<keyword evidence="1" id="KW-0723">Serine/threonine-protein kinase</keyword>
<keyword evidence="3" id="KW-0547">Nucleotide-binding</keyword>
<dbReference type="PANTHER" id="PTHR24353">
    <property type="entry name" value="CYCLIC NUCLEOTIDE-DEPENDENT PROTEIN KINASE"/>
    <property type="match status" value="1"/>
</dbReference>
<feature type="compositionally biased region" description="Low complexity" evidence="6">
    <location>
        <begin position="737"/>
        <end position="766"/>
    </location>
</feature>
<keyword evidence="7" id="KW-0812">Transmembrane</keyword>
<dbReference type="SUPFAM" id="SSF56112">
    <property type="entry name" value="Protein kinase-like (PK-like)"/>
    <property type="match status" value="1"/>
</dbReference>
<keyword evidence="2" id="KW-0808">Transferase</keyword>
<feature type="compositionally biased region" description="Gly residues" evidence="6">
    <location>
        <begin position="684"/>
        <end position="704"/>
    </location>
</feature>
<keyword evidence="5" id="KW-0067">ATP-binding</keyword>
<evidence type="ECO:0000256" key="2">
    <source>
        <dbReference type="ARBA" id="ARBA00022679"/>
    </source>
</evidence>
<evidence type="ECO:0000256" key="5">
    <source>
        <dbReference type="ARBA" id="ARBA00022840"/>
    </source>
</evidence>
<evidence type="ECO:0008006" key="12">
    <source>
        <dbReference type="Google" id="ProtNLM"/>
    </source>
</evidence>
<dbReference type="Gene3D" id="3.30.200.20">
    <property type="entry name" value="Phosphorylase Kinase, domain 1"/>
    <property type="match status" value="1"/>
</dbReference>
<dbReference type="PROSITE" id="PS50011">
    <property type="entry name" value="PROTEIN_KINASE_DOM"/>
    <property type="match status" value="1"/>
</dbReference>
<feature type="region of interest" description="Disordered" evidence="6">
    <location>
        <begin position="790"/>
        <end position="854"/>
    </location>
</feature>
<evidence type="ECO:0000259" key="9">
    <source>
        <dbReference type="PROSITE" id="PS51886"/>
    </source>
</evidence>
<accession>A0A835ZE27</accession>
<sequence length="1443" mass="149068">MRQRQRSPMAGGPLSSSGGALLSRDDVTVAGAAATAAAAAAPLLPLGSPALGRPPVHRRLDSKGSMETLLGGDGGGGAAGGGGGGDDHHDDRAGLGAHICLMAAAVLAAWAIDLAAIDLAVRSAEGLMAAAVLAAWAIDLAVRSAEGRVAWLARHRIISGFRLFKLSMCTALALMCALRRATPLVFRSEWFFRLSGLCLDLMAVAAIGTIAPRALPPGTAGPFAAVVAACCAWNVAAFLALAPRMFPNHWVSRGGALTADTLGHAWVGLLTVRAIDPGLRTPVPLAYAYKTMLFFVPDSGGKNALAVAATDALGVRGALAVCAAGLAFWAWVFRAKVLPRMPHFQLRERRRKRQAQRDRDARSSLGGGGGGGGLSSGDDDNGESELVRLTSSADVAIDGGGGGGDFDAMGGGGGAAAFPAAAQARQRAVAAAADAERGVVDGGGDLLPGDAPDPVLSEQSDILKAAHVRRLAVEGLAHPYLAKLLQLRRHSNILKAARVRRLAGVLPPAERTRNWQLLYSTARDGASCATLLWRCSRTPHTSLLFVIEDTWGYIFGGFAEVSLHDSHSYKECGTSFVFSFHPNGFQRWTWSGANPYVLLTNDTCIAMGGGDGGFAFRLDDELDQRFDRLMIVIHLLLHSSASSSRDRRWEAAARKGKGGWNMCLVADLVRWDGLHQLSLIIQPRGGGGDGSSGGSSTSSGGGSTGAPPMRLFALSGNAAAPDAHQLYQEARQRHRASSVSAAPPAPPAQQFHASPPSDGSAAPPSSSGGGSSGSSSSAWGYMATRSARQADVHHAARVARLSETASRPPPPAASGSPAHSAASSGGGAAAAQEDARGRSRSVRRWGLSSRGRRKRADAATAAAAGAADAAAAVATAAAAGAEAVGAGMKSVSSARAASSSLAAAAVAAAAALGPRTPSRLRRGRAADAELQLARMRCAAAQNKPRQRVEAGVTISRSRSRGRTARSSEQAIERSLSVARGCCAPLLPLSVSPVPPTLRSGASALPPLQPPLLLPLPPIATAAAAQEAPPAPPHLAYAPHYSSATSDFEFLGRWSPSKRHRGSSGSGGSSGDDDAWSGGASRRLRRAAAAALDGGGFSQLWLARDRATGKSYLAKVFDVARLAGAGATCATKVLTTIAAERRVLEGLWCPYLASSLATLRDESHLYMVTNVAPSDDLGTRLARDGRLDGAAAAFAFAQIVEAVAHMHARGIAHRALAPEAVVVDAEGHVKLTNFGSAKAHVHSATSGCRTVCGRDPYSAPEVWFGVTPYGLAADWWSAGVLLHALLTGKVPVPIVMLLDPDEKVPVPTVMLPDLDEEVSACLAAAPAYVSAAAADCVQRLLQGDPARRLGGGAAGATAVKAHPLFAHIDWPTLARRGYNSPLAPRPPRPAPHANLPFRSQPLALAPIKTAVANFSAPPQAAQSPQSWGRLFNLPWRATSKSPTE</sequence>
<protein>
    <recommendedName>
        <fullName evidence="12">Protein kinase domain-containing protein</fullName>
    </recommendedName>
</protein>
<evidence type="ECO:0000313" key="11">
    <source>
        <dbReference type="Proteomes" id="UP000664859"/>
    </source>
</evidence>
<feature type="transmembrane region" description="Helical" evidence="7">
    <location>
        <begin position="223"/>
        <end position="242"/>
    </location>
</feature>
<proteinExistence type="predicted"/>
<feature type="domain" description="Protein kinase" evidence="8">
    <location>
        <begin position="1085"/>
        <end position="1364"/>
    </location>
</feature>
<feature type="transmembrane region" description="Helical" evidence="7">
    <location>
        <begin position="190"/>
        <end position="211"/>
    </location>
</feature>
<evidence type="ECO:0000256" key="6">
    <source>
        <dbReference type="SAM" id="MobiDB-lite"/>
    </source>
</evidence>
<evidence type="ECO:0000256" key="4">
    <source>
        <dbReference type="ARBA" id="ARBA00022777"/>
    </source>
</evidence>
<evidence type="ECO:0000313" key="10">
    <source>
        <dbReference type="EMBL" id="KAG5189650.1"/>
    </source>
</evidence>
<dbReference type="GO" id="GO:0004691">
    <property type="term" value="F:cAMP-dependent protein kinase activity"/>
    <property type="evidence" value="ECO:0007669"/>
    <property type="project" value="TreeGrafter"/>
</dbReference>
<feature type="domain" description="TLDc" evidence="9">
    <location>
        <begin position="492"/>
        <end position="637"/>
    </location>
</feature>
<dbReference type="Pfam" id="PF07534">
    <property type="entry name" value="TLD"/>
    <property type="match status" value="1"/>
</dbReference>
<evidence type="ECO:0000256" key="7">
    <source>
        <dbReference type="SAM" id="Phobius"/>
    </source>
</evidence>
<feature type="region of interest" description="Disordered" evidence="6">
    <location>
        <begin position="65"/>
        <end position="86"/>
    </location>
</feature>
<keyword evidence="11" id="KW-1185">Reference proteome</keyword>
<keyword evidence="4" id="KW-0418">Kinase</keyword>
<dbReference type="EMBL" id="JAFCMP010000046">
    <property type="protein sequence ID" value="KAG5189650.1"/>
    <property type="molecule type" value="Genomic_DNA"/>
</dbReference>
<evidence type="ECO:0000256" key="3">
    <source>
        <dbReference type="ARBA" id="ARBA00022741"/>
    </source>
</evidence>
<gene>
    <name evidence="10" type="ORF">JKP88DRAFT_347634</name>
</gene>
<organism evidence="10 11">
    <name type="scientific">Tribonema minus</name>
    <dbReference type="NCBI Taxonomy" id="303371"/>
    <lineage>
        <taxon>Eukaryota</taxon>
        <taxon>Sar</taxon>
        <taxon>Stramenopiles</taxon>
        <taxon>Ochrophyta</taxon>
        <taxon>PX clade</taxon>
        <taxon>Xanthophyceae</taxon>
        <taxon>Tribonematales</taxon>
        <taxon>Tribonemataceae</taxon>
        <taxon>Tribonema</taxon>
    </lineage>
</organism>
<feature type="compositionally biased region" description="Gly residues" evidence="6">
    <location>
        <begin position="71"/>
        <end position="84"/>
    </location>
</feature>
<dbReference type="Proteomes" id="UP000664859">
    <property type="component" value="Unassembled WGS sequence"/>
</dbReference>
<feature type="region of interest" description="Disordered" evidence="6">
    <location>
        <begin position="941"/>
        <end position="968"/>
    </location>
</feature>
<dbReference type="SMART" id="SM00220">
    <property type="entry name" value="S_TKc"/>
    <property type="match status" value="1"/>
</dbReference>
<dbReference type="Pfam" id="PF00069">
    <property type="entry name" value="Pkinase"/>
    <property type="match status" value="1"/>
</dbReference>
<dbReference type="InterPro" id="IPR011009">
    <property type="entry name" value="Kinase-like_dom_sf"/>
</dbReference>
<feature type="compositionally biased region" description="Low complexity" evidence="6">
    <location>
        <begin position="813"/>
        <end position="823"/>
    </location>
</feature>
<feature type="region of interest" description="Disordered" evidence="6">
    <location>
        <begin position="347"/>
        <end position="384"/>
    </location>
</feature>
<dbReference type="InterPro" id="IPR006571">
    <property type="entry name" value="TLDc_dom"/>
</dbReference>
<feature type="region of interest" description="Disordered" evidence="6">
    <location>
        <begin position="1054"/>
        <end position="1077"/>
    </location>
</feature>
<evidence type="ECO:0000256" key="1">
    <source>
        <dbReference type="ARBA" id="ARBA00022527"/>
    </source>
</evidence>
<dbReference type="Gene3D" id="1.10.510.10">
    <property type="entry name" value="Transferase(Phosphotransferase) domain 1"/>
    <property type="match status" value="1"/>
</dbReference>